<dbReference type="CDD" id="cd06578">
    <property type="entry name" value="HemD"/>
    <property type="match status" value="1"/>
</dbReference>
<evidence type="ECO:0000313" key="12">
    <source>
        <dbReference type="EMBL" id="CAB4628684.1"/>
    </source>
</evidence>
<evidence type="ECO:0000313" key="13">
    <source>
        <dbReference type="EMBL" id="CAB4721871.1"/>
    </source>
</evidence>
<dbReference type="InterPro" id="IPR003043">
    <property type="entry name" value="Uropor_MeTrfase_CS"/>
</dbReference>
<evidence type="ECO:0000256" key="5">
    <source>
        <dbReference type="ARBA" id="ARBA00023244"/>
    </source>
</evidence>
<dbReference type="NCBIfam" id="TIGR01469">
    <property type="entry name" value="cobA_cysG_Cterm"/>
    <property type="match status" value="1"/>
</dbReference>
<evidence type="ECO:0000256" key="4">
    <source>
        <dbReference type="ARBA" id="ARBA00022691"/>
    </source>
</evidence>
<evidence type="ECO:0000313" key="10">
    <source>
        <dbReference type="EMBL" id="CAB4372635.1"/>
    </source>
</evidence>
<keyword evidence="5" id="KW-0627">Porphyrin biosynthesis</keyword>
<feature type="domain" description="Tetrapyrrole biosynthesis uroporphyrinogen III synthase" evidence="8">
    <location>
        <begin position="258"/>
        <end position="477"/>
    </location>
</feature>
<dbReference type="EC" id="2.1.1.107" evidence="1"/>
<keyword evidence="3" id="KW-0808">Transferase</keyword>
<dbReference type="EMBL" id="CAFBRD010000167">
    <property type="protein sequence ID" value="CAB5078763.1"/>
    <property type="molecule type" value="Genomic_DNA"/>
</dbReference>
<dbReference type="NCBIfam" id="NF004790">
    <property type="entry name" value="PRK06136.1"/>
    <property type="match status" value="1"/>
</dbReference>
<reference evidence="15" key="1">
    <citation type="submission" date="2020-05" db="EMBL/GenBank/DDBJ databases">
        <authorList>
            <person name="Chiriac C."/>
            <person name="Salcher M."/>
            <person name="Ghai R."/>
            <person name="Kavagutti S V."/>
        </authorList>
    </citation>
    <scope>NUCLEOTIDE SEQUENCE</scope>
</reference>
<evidence type="ECO:0000256" key="6">
    <source>
        <dbReference type="SAM" id="MobiDB-lite"/>
    </source>
</evidence>
<dbReference type="EMBL" id="CAESAL010000139">
    <property type="protein sequence ID" value="CAB4346998.1"/>
    <property type="molecule type" value="Genomic_DNA"/>
</dbReference>
<dbReference type="PANTHER" id="PTHR45790">
    <property type="entry name" value="SIROHEME SYNTHASE-RELATED"/>
    <property type="match status" value="1"/>
</dbReference>
<dbReference type="PANTHER" id="PTHR45790:SF3">
    <property type="entry name" value="S-ADENOSYL-L-METHIONINE-DEPENDENT UROPORPHYRINOGEN III METHYLTRANSFERASE, CHLOROPLASTIC"/>
    <property type="match status" value="1"/>
</dbReference>
<dbReference type="Pfam" id="PF02602">
    <property type="entry name" value="HEM4"/>
    <property type="match status" value="1"/>
</dbReference>
<evidence type="ECO:0000313" key="9">
    <source>
        <dbReference type="EMBL" id="CAB4346998.1"/>
    </source>
</evidence>
<dbReference type="Gene3D" id="3.40.50.10090">
    <property type="match status" value="2"/>
</dbReference>
<dbReference type="FunFam" id="3.30.950.10:FF:000001">
    <property type="entry name" value="Siroheme synthase"/>
    <property type="match status" value="1"/>
</dbReference>
<evidence type="ECO:0000313" key="11">
    <source>
        <dbReference type="EMBL" id="CAB4592653.1"/>
    </source>
</evidence>
<dbReference type="GO" id="GO:0019354">
    <property type="term" value="P:siroheme biosynthetic process"/>
    <property type="evidence" value="ECO:0007669"/>
    <property type="project" value="InterPro"/>
</dbReference>
<sequence>MTVFLVGAGPGDPGLLTLRGAEALAMADVVVFDRLSVSALLELAPVDAERISVAKSAGQAVMAQDGINELLVAKARQGKTVVRLKGGDPFVFARGGEEAAALAAAGIHYEVVPGVSSAIAVPAYAGIPVTLRHSSTSFTVITGHEDPDKGDEVNWEAAAQLGGTIIILMGVGRLPKIVDRLLAGGLAPDTPAAAIRWGTRPDQHTVRSTLSGIAREQLQSPSVIVVGQVAAMDLSWFESRPLFGKKVVVTRPRHQSSVLADRLRDEGAEALMVPTIEIVDPTDQGAALRASIDHLSSYDWVILTSANGAARFCELLRDGRDLAGVKIAAIGPGTAEVLADFNLIADLVPERFIAESLLEAFPLPSETDQSRVLLARAEVARDVLPDGLRDLGWRVDVVDAYRTISVEPSDAERERIAQADIVTFTSSSTVDNWVAAFGSDTLPNVVACIGPITADTARRAGLRVDVIAEVHTIDGLVDALIERVAHPDAPKSTVRRRASRGPRFGRKPRRA</sequence>
<dbReference type="EMBL" id="CAFBOK010000074">
    <property type="protein sequence ID" value="CAB4981994.1"/>
    <property type="molecule type" value="Genomic_DNA"/>
</dbReference>
<dbReference type="InterPro" id="IPR014777">
    <property type="entry name" value="4pyrrole_Mease_sub1"/>
</dbReference>
<evidence type="ECO:0000256" key="3">
    <source>
        <dbReference type="ARBA" id="ARBA00022679"/>
    </source>
</evidence>
<evidence type="ECO:0000313" key="17">
    <source>
        <dbReference type="EMBL" id="CAB5078763.1"/>
    </source>
</evidence>
<dbReference type="EMBL" id="CAFAAM010000006">
    <property type="protein sequence ID" value="CAB4792769.1"/>
    <property type="molecule type" value="Genomic_DNA"/>
</dbReference>
<dbReference type="EMBL" id="CAEZTY010000064">
    <property type="protein sequence ID" value="CAB4592653.1"/>
    <property type="molecule type" value="Genomic_DNA"/>
</dbReference>
<dbReference type="GO" id="GO:0004852">
    <property type="term" value="F:uroporphyrinogen-III synthase activity"/>
    <property type="evidence" value="ECO:0007669"/>
    <property type="project" value="InterPro"/>
</dbReference>
<feature type="region of interest" description="Disordered" evidence="6">
    <location>
        <begin position="489"/>
        <end position="511"/>
    </location>
</feature>
<dbReference type="Pfam" id="PF00590">
    <property type="entry name" value="TP_methylase"/>
    <property type="match status" value="1"/>
</dbReference>
<dbReference type="InterPro" id="IPR035996">
    <property type="entry name" value="4pyrrol_Methylase_sf"/>
</dbReference>
<dbReference type="PROSITE" id="PS00839">
    <property type="entry name" value="SUMT_1"/>
    <property type="match status" value="1"/>
</dbReference>
<gene>
    <name evidence="11" type="ORF">UFOPK1762_01433</name>
    <name evidence="12" type="ORF">UFOPK1906_01313</name>
    <name evidence="13" type="ORF">UFOPK2624_01762</name>
    <name evidence="14" type="ORF">UFOPK3010_00099</name>
    <name evidence="9" type="ORF">UFOPK3331_02070</name>
    <name evidence="15" type="ORF">UFOPK3785_01243</name>
    <name evidence="16" type="ORF">UFOPK3927_00769</name>
    <name evidence="10" type="ORF">UFOPK4201_01682</name>
    <name evidence="17" type="ORF">UFOPK4371_01917</name>
</gene>
<dbReference type="GO" id="GO:0004851">
    <property type="term" value="F:uroporphyrin-III C-methyltransferase activity"/>
    <property type="evidence" value="ECO:0007669"/>
    <property type="project" value="UniProtKB-EC"/>
</dbReference>
<dbReference type="Gene3D" id="3.30.950.10">
    <property type="entry name" value="Methyltransferase, Cobalt-precorrin-4 Transmethylase, Domain 2"/>
    <property type="match status" value="1"/>
</dbReference>
<dbReference type="GO" id="GO:0032259">
    <property type="term" value="P:methylation"/>
    <property type="evidence" value="ECO:0007669"/>
    <property type="project" value="UniProtKB-KW"/>
</dbReference>
<dbReference type="InterPro" id="IPR014776">
    <property type="entry name" value="4pyrrole_Mease_sub2"/>
</dbReference>
<dbReference type="AlphaFoldDB" id="A0A6J7KP15"/>
<evidence type="ECO:0000256" key="2">
    <source>
        <dbReference type="ARBA" id="ARBA00022603"/>
    </source>
</evidence>
<evidence type="ECO:0000313" key="15">
    <source>
        <dbReference type="EMBL" id="CAB4957407.1"/>
    </source>
</evidence>
<dbReference type="InterPro" id="IPR003754">
    <property type="entry name" value="4pyrrol_synth_uPrphyn_synth"/>
</dbReference>
<proteinExistence type="predicted"/>
<organism evidence="15">
    <name type="scientific">freshwater metagenome</name>
    <dbReference type="NCBI Taxonomy" id="449393"/>
    <lineage>
        <taxon>unclassified sequences</taxon>
        <taxon>metagenomes</taxon>
        <taxon>ecological metagenomes</taxon>
    </lineage>
</organism>
<dbReference type="InterPro" id="IPR036108">
    <property type="entry name" value="4pyrrol_syn_uPrphyn_synt_sf"/>
</dbReference>
<dbReference type="InterPro" id="IPR050161">
    <property type="entry name" value="Siro_Cobalamin_biosynth"/>
</dbReference>
<feature type="compositionally biased region" description="Basic residues" evidence="6">
    <location>
        <begin position="493"/>
        <end position="511"/>
    </location>
</feature>
<feature type="domain" description="Tetrapyrrole methylase" evidence="7">
    <location>
        <begin position="2"/>
        <end position="212"/>
    </location>
</feature>
<dbReference type="InterPro" id="IPR006366">
    <property type="entry name" value="CobA/CysG_C"/>
</dbReference>
<evidence type="ECO:0000313" key="16">
    <source>
        <dbReference type="EMBL" id="CAB4981994.1"/>
    </source>
</evidence>
<dbReference type="CDD" id="cd11642">
    <property type="entry name" value="SUMT"/>
    <property type="match status" value="1"/>
</dbReference>
<dbReference type="FunFam" id="3.40.1010.10:FF:000001">
    <property type="entry name" value="Siroheme synthase"/>
    <property type="match status" value="1"/>
</dbReference>
<evidence type="ECO:0000259" key="7">
    <source>
        <dbReference type="Pfam" id="PF00590"/>
    </source>
</evidence>
<dbReference type="EMBL" id="CAEUNJ010000090">
    <property type="protein sequence ID" value="CAB4372635.1"/>
    <property type="molecule type" value="Genomic_DNA"/>
</dbReference>
<protein>
    <recommendedName>
        <fullName evidence="1">uroporphyrinogen-III C-methyltransferase</fullName>
        <ecNumber evidence="1">2.1.1.107</ecNumber>
    </recommendedName>
</protein>
<dbReference type="Gene3D" id="3.40.1010.10">
    <property type="entry name" value="Cobalt-precorrin-4 Transmethylase, Domain 1"/>
    <property type="match status" value="1"/>
</dbReference>
<evidence type="ECO:0000313" key="14">
    <source>
        <dbReference type="EMBL" id="CAB4792769.1"/>
    </source>
</evidence>
<dbReference type="EMBL" id="CAEZVC010000088">
    <property type="protein sequence ID" value="CAB4628684.1"/>
    <property type="molecule type" value="Genomic_DNA"/>
</dbReference>
<evidence type="ECO:0000259" key="8">
    <source>
        <dbReference type="Pfam" id="PF02602"/>
    </source>
</evidence>
<dbReference type="SUPFAM" id="SSF69618">
    <property type="entry name" value="HemD-like"/>
    <property type="match status" value="1"/>
</dbReference>
<name>A0A6J7KP15_9ZZZZ</name>
<evidence type="ECO:0000256" key="1">
    <source>
        <dbReference type="ARBA" id="ARBA00012162"/>
    </source>
</evidence>
<dbReference type="EMBL" id="CAFBNJ010000066">
    <property type="protein sequence ID" value="CAB4957407.1"/>
    <property type="molecule type" value="Genomic_DNA"/>
</dbReference>
<dbReference type="EMBL" id="CAEZXY010000115">
    <property type="protein sequence ID" value="CAB4721871.1"/>
    <property type="molecule type" value="Genomic_DNA"/>
</dbReference>
<dbReference type="InterPro" id="IPR000878">
    <property type="entry name" value="4pyrrol_Mease"/>
</dbReference>
<accession>A0A6J7KP15</accession>
<dbReference type="SUPFAM" id="SSF53790">
    <property type="entry name" value="Tetrapyrrole methylase"/>
    <property type="match status" value="1"/>
</dbReference>
<keyword evidence="4" id="KW-0949">S-adenosyl-L-methionine</keyword>
<keyword evidence="2" id="KW-0489">Methyltransferase</keyword>